<dbReference type="PANTHER" id="PTHR36335">
    <property type="entry name" value="CHAPERONE DNAJ-DOMAIN SUPERFAMILY PROTEIN"/>
    <property type="match status" value="1"/>
</dbReference>
<dbReference type="EnsemblPlants" id="Solyc01g016800.1.1">
    <property type="protein sequence ID" value="Solyc01g016800.1.1"/>
    <property type="gene ID" value="Solyc01g016800.1"/>
</dbReference>
<evidence type="ECO:0000313" key="1">
    <source>
        <dbReference type="EnsemblPlants" id="Solyc01g016800.1.1"/>
    </source>
</evidence>
<dbReference type="Proteomes" id="UP000004994">
    <property type="component" value="Chromosome 1"/>
</dbReference>
<protein>
    <submittedName>
        <fullName evidence="1">Uncharacterized protein</fullName>
    </submittedName>
</protein>
<organism evidence="1">
    <name type="scientific">Solanum lycopersicum</name>
    <name type="common">Tomato</name>
    <name type="synonym">Lycopersicon esculentum</name>
    <dbReference type="NCBI Taxonomy" id="4081"/>
    <lineage>
        <taxon>Eukaryota</taxon>
        <taxon>Viridiplantae</taxon>
        <taxon>Streptophyta</taxon>
        <taxon>Embryophyta</taxon>
        <taxon>Tracheophyta</taxon>
        <taxon>Spermatophyta</taxon>
        <taxon>Magnoliopsida</taxon>
        <taxon>eudicotyledons</taxon>
        <taxon>Gunneridae</taxon>
        <taxon>Pentapetalae</taxon>
        <taxon>asterids</taxon>
        <taxon>lamiids</taxon>
        <taxon>Solanales</taxon>
        <taxon>Solanaceae</taxon>
        <taxon>Solanoideae</taxon>
        <taxon>Solaneae</taxon>
        <taxon>Solanum</taxon>
        <taxon>Solanum subgen. Lycopersicon</taxon>
    </lineage>
</organism>
<evidence type="ECO:0000313" key="2">
    <source>
        <dbReference type="Proteomes" id="UP000004994"/>
    </source>
</evidence>
<reference evidence="1" key="1">
    <citation type="journal article" date="2012" name="Nature">
        <title>The tomato genome sequence provides insights into fleshy fruit evolution.</title>
        <authorList>
            <consortium name="Tomato Genome Consortium"/>
        </authorList>
    </citation>
    <scope>NUCLEOTIDE SEQUENCE [LARGE SCALE GENOMIC DNA]</scope>
    <source>
        <strain evidence="1">cv. Heinz 1706</strain>
    </source>
</reference>
<dbReference type="Gramene" id="Solyc01g016800.1.1">
    <property type="protein sequence ID" value="Solyc01g016800.1.1"/>
    <property type="gene ID" value="Solyc01g016800.1"/>
</dbReference>
<dbReference type="PANTHER" id="PTHR36335:SF1">
    <property type="entry name" value="CHAPERONE DNAJ-DOMAIN SUPERFAMILY PROTEIN"/>
    <property type="match status" value="1"/>
</dbReference>
<name>K4AUL1_SOLLC</name>
<dbReference type="InParanoid" id="K4AUL1"/>
<proteinExistence type="predicted"/>
<reference evidence="1" key="2">
    <citation type="submission" date="2015-06" db="UniProtKB">
        <authorList>
            <consortium name="EnsemblPlants"/>
        </authorList>
    </citation>
    <scope>IDENTIFICATION</scope>
    <source>
        <strain evidence="1">cv. Heinz 1706</strain>
    </source>
</reference>
<keyword evidence="2" id="KW-1185">Reference proteome</keyword>
<sequence>MASLLRGLGISVGAGTIHEMGMNYTINCGISLVNYRTERLPTETGKLLWTRVSDDEFYWATATEFDKFCWATDTETVKFYEATGTEHGRYCRATGTKPVKFWRATTIEPSRLWCGIEEKEEEKLRLPKTRKAKLMRLSEMEKREKQRVEEMKETQKKILQFGLFCCLFHGFLQPIYLSHSNRCTCFIFLAISSSLISCGT</sequence>
<dbReference type="PaxDb" id="4081-Solyc01g016800.1.1"/>
<dbReference type="AlphaFoldDB" id="K4AUL1"/>
<dbReference type="HOGENOM" id="CLU_1368272_0_0_1"/>
<accession>K4AUL1</accession>